<dbReference type="Proteomes" id="UP000232196">
    <property type="component" value="Unassembled WGS sequence"/>
</dbReference>
<accession>A0A2M9XA51</accession>
<name>A0A2M9XA51_9LEPT</name>
<comment type="caution">
    <text evidence="1">The sequence shown here is derived from an EMBL/GenBank/DDBJ whole genome shotgun (WGS) entry which is preliminary data.</text>
</comment>
<sequence>MAHLLLSFSSKITMNMEVFNKCVQYIVFIDRSFILSKQLIEELSGKKIKNDLIYHQVLLSNYGLIAYLCSFTETTILGELINCLKNNRNLLLKNSKKFSNDNPEIQYTSEQLAFDRQKVIILEKQFDKIFQAHFPCSVAEGRYNLKDQDFELLKDKIKCAYIGIKAIRDKSVAHWDKKQPEFSFALIDDYVAYLKDMISDLMYLVNLSDQSFNLLGEISNINDTKEYLYQSIVSK</sequence>
<keyword evidence="2" id="KW-1185">Reference proteome</keyword>
<proteinExistence type="predicted"/>
<organism evidence="1 2">
    <name type="scientific">Leptospira hartskeerlii</name>
    <dbReference type="NCBI Taxonomy" id="2023177"/>
    <lineage>
        <taxon>Bacteria</taxon>
        <taxon>Pseudomonadati</taxon>
        <taxon>Spirochaetota</taxon>
        <taxon>Spirochaetia</taxon>
        <taxon>Leptospirales</taxon>
        <taxon>Leptospiraceae</taxon>
        <taxon>Leptospira</taxon>
    </lineage>
</organism>
<reference evidence="1 2" key="1">
    <citation type="submission" date="2017-07" db="EMBL/GenBank/DDBJ databases">
        <title>Leptospira spp. isolated from tropical soils.</title>
        <authorList>
            <person name="Thibeaux R."/>
            <person name="Iraola G."/>
            <person name="Ferres I."/>
            <person name="Bierque E."/>
            <person name="Girault D."/>
            <person name="Soupe-Gilbert M.-E."/>
            <person name="Picardeau M."/>
            <person name="Goarant C."/>
        </authorList>
    </citation>
    <scope>NUCLEOTIDE SEQUENCE [LARGE SCALE GENOMIC DNA]</scope>
    <source>
        <strain evidence="1 2">MCA1-C-A1</strain>
    </source>
</reference>
<dbReference type="AlphaFoldDB" id="A0A2M9XA51"/>
<dbReference type="EMBL" id="NPDN01000008">
    <property type="protein sequence ID" value="PJZ24577.1"/>
    <property type="molecule type" value="Genomic_DNA"/>
</dbReference>
<protein>
    <submittedName>
        <fullName evidence="1">Uncharacterized protein</fullName>
    </submittedName>
</protein>
<evidence type="ECO:0000313" key="2">
    <source>
        <dbReference type="Proteomes" id="UP000232196"/>
    </source>
</evidence>
<gene>
    <name evidence="1" type="ORF">CH357_16075</name>
</gene>
<evidence type="ECO:0000313" key="1">
    <source>
        <dbReference type="EMBL" id="PJZ24577.1"/>
    </source>
</evidence>